<dbReference type="Gene3D" id="1.10.238.270">
    <property type="match status" value="1"/>
</dbReference>
<evidence type="ECO:0000256" key="6">
    <source>
        <dbReference type="SAM" id="SignalP"/>
    </source>
</evidence>
<evidence type="ECO:0000313" key="8">
    <source>
        <dbReference type="EnsemblMetazoa" id="ADIR008221-PA"/>
    </source>
</evidence>
<dbReference type="GO" id="GO:0005576">
    <property type="term" value="C:extracellular region"/>
    <property type="evidence" value="ECO:0007669"/>
    <property type="project" value="UniProtKB-SubCell"/>
</dbReference>
<keyword evidence="6" id="KW-0732">Signal</keyword>
<evidence type="ECO:0000256" key="4">
    <source>
        <dbReference type="ARBA" id="ARBA00022525"/>
    </source>
</evidence>
<proteinExistence type="inferred from homology"/>
<evidence type="ECO:0000256" key="1">
    <source>
        <dbReference type="ARBA" id="ARBA00004613"/>
    </source>
</evidence>
<comment type="subcellular location">
    <subcellularLocation>
        <location evidence="1">Secreted</location>
    </subcellularLocation>
</comment>
<dbReference type="VEuPathDB" id="VectorBase:ADIR008221"/>
<sequence>MATGITRIGMRPWAKALVLLWLAQLAQGEPSAACKTMPALAKDDSNSARCCEIPEMFSNETLNQCMEEVDRSSKPQVEKSCEFANCVLKKQKHIKSDGSFDVDQIRSYIKDTVKASAEWKTLIEKVVLDECIPMAEKDSPGIAKQLKTAMGECNPVPALAFACSAAKFYAKCPSKDWTGSKPCDEWKKYLSECSHSVEDLNEMYVQIESQKLA</sequence>
<keyword evidence="4" id="KW-0964">Secreted</keyword>
<evidence type="ECO:0000256" key="2">
    <source>
        <dbReference type="ARBA" id="ARBA00008098"/>
    </source>
</evidence>
<organism evidence="8 9">
    <name type="scientific">Anopheles dirus</name>
    <dbReference type="NCBI Taxonomy" id="7168"/>
    <lineage>
        <taxon>Eukaryota</taxon>
        <taxon>Metazoa</taxon>
        <taxon>Ecdysozoa</taxon>
        <taxon>Arthropoda</taxon>
        <taxon>Hexapoda</taxon>
        <taxon>Insecta</taxon>
        <taxon>Pterygota</taxon>
        <taxon>Neoptera</taxon>
        <taxon>Endopterygota</taxon>
        <taxon>Diptera</taxon>
        <taxon>Nematocera</taxon>
        <taxon>Culicoidea</taxon>
        <taxon>Culicidae</taxon>
        <taxon>Anophelinae</taxon>
        <taxon>Anopheles</taxon>
    </lineage>
</organism>
<feature type="domain" description="OBP47-like" evidence="7">
    <location>
        <begin position="56"/>
        <end position="189"/>
    </location>
</feature>
<dbReference type="AlphaFoldDB" id="A0A182NKP1"/>
<name>A0A182NKP1_9DIPT</name>
<keyword evidence="3" id="KW-0813">Transport</keyword>
<reference evidence="8" key="2">
    <citation type="submission" date="2020-05" db="UniProtKB">
        <authorList>
            <consortium name="EnsemblMetazoa"/>
        </authorList>
    </citation>
    <scope>IDENTIFICATION</scope>
    <source>
        <strain evidence="8">WRAIR2</strain>
    </source>
</reference>
<dbReference type="STRING" id="7168.A0A182NKP1"/>
<protein>
    <recommendedName>
        <fullName evidence="7">OBP47-like domain-containing protein</fullName>
    </recommendedName>
</protein>
<dbReference type="Proteomes" id="UP000075884">
    <property type="component" value="Unassembled WGS sequence"/>
</dbReference>
<evidence type="ECO:0000259" key="7">
    <source>
        <dbReference type="Pfam" id="PF22651"/>
    </source>
</evidence>
<dbReference type="PANTHER" id="PTHR21066">
    <property type="entry name" value="ODORANT-BINDING PROTEIN 59A-RELATED"/>
    <property type="match status" value="1"/>
</dbReference>
<feature type="signal peptide" evidence="6">
    <location>
        <begin position="1"/>
        <end position="28"/>
    </location>
</feature>
<evidence type="ECO:0000256" key="3">
    <source>
        <dbReference type="ARBA" id="ARBA00022448"/>
    </source>
</evidence>
<reference evidence="9" key="1">
    <citation type="submission" date="2013-03" db="EMBL/GenBank/DDBJ databases">
        <title>The Genome Sequence of Anopheles dirus WRAIR2.</title>
        <authorList>
            <consortium name="The Broad Institute Genomics Platform"/>
            <person name="Neafsey D.E."/>
            <person name="Walton C."/>
            <person name="Walker B."/>
            <person name="Young S.K."/>
            <person name="Zeng Q."/>
            <person name="Gargeya S."/>
            <person name="Fitzgerald M."/>
            <person name="Haas B."/>
            <person name="Abouelleil A."/>
            <person name="Allen A.W."/>
            <person name="Alvarado L."/>
            <person name="Arachchi H.M."/>
            <person name="Berlin A.M."/>
            <person name="Chapman S.B."/>
            <person name="Gainer-Dewar J."/>
            <person name="Goldberg J."/>
            <person name="Griggs A."/>
            <person name="Gujja S."/>
            <person name="Hansen M."/>
            <person name="Howarth C."/>
            <person name="Imamovic A."/>
            <person name="Ireland A."/>
            <person name="Larimer J."/>
            <person name="McCowan C."/>
            <person name="Murphy C."/>
            <person name="Pearson M."/>
            <person name="Poon T.W."/>
            <person name="Priest M."/>
            <person name="Roberts A."/>
            <person name="Saif S."/>
            <person name="Shea T."/>
            <person name="Sisk P."/>
            <person name="Sykes S."/>
            <person name="Wortman J."/>
            <person name="Nusbaum C."/>
            <person name="Birren B."/>
        </authorList>
    </citation>
    <scope>NUCLEOTIDE SEQUENCE [LARGE SCALE GENOMIC DNA]</scope>
    <source>
        <strain evidence="9">WRAIR2</strain>
    </source>
</reference>
<dbReference type="PANTHER" id="PTHR21066:SF15">
    <property type="entry name" value="GH25962P-RELATED"/>
    <property type="match status" value="1"/>
</dbReference>
<dbReference type="EnsemblMetazoa" id="ADIR008221-RA">
    <property type="protein sequence ID" value="ADIR008221-PA"/>
    <property type="gene ID" value="ADIR008221"/>
</dbReference>
<dbReference type="InterPro" id="IPR052295">
    <property type="entry name" value="Odorant-binding_protein"/>
</dbReference>
<keyword evidence="5" id="KW-1015">Disulfide bond</keyword>
<keyword evidence="9" id="KW-1185">Reference proteome</keyword>
<dbReference type="Pfam" id="PF22651">
    <property type="entry name" value="OBP47_like"/>
    <property type="match status" value="1"/>
</dbReference>
<evidence type="ECO:0000313" key="9">
    <source>
        <dbReference type="Proteomes" id="UP000075884"/>
    </source>
</evidence>
<accession>A0A182NKP1</accession>
<comment type="similarity">
    <text evidence="2">Belongs to the PBP/GOBP family.</text>
</comment>
<dbReference type="InterPro" id="IPR054577">
    <property type="entry name" value="OBP47-like_dom"/>
</dbReference>
<evidence type="ECO:0000256" key="5">
    <source>
        <dbReference type="ARBA" id="ARBA00023157"/>
    </source>
</evidence>
<feature type="chain" id="PRO_5008130063" description="OBP47-like domain-containing protein" evidence="6">
    <location>
        <begin position="29"/>
        <end position="213"/>
    </location>
</feature>